<evidence type="ECO:0000313" key="5">
    <source>
        <dbReference type="EMBL" id="MFI9100008.1"/>
    </source>
</evidence>
<dbReference type="PROSITE" id="PS51677">
    <property type="entry name" value="NODB"/>
    <property type="match status" value="1"/>
</dbReference>
<keyword evidence="2 5" id="KW-0378">Hydrolase</keyword>
<dbReference type="Proteomes" id="UP001614394">
    <property type="component" value="Unassembled WGS sequence"/>
</dbReference>
<comment type="caution">
    <text evidence="5">The sequence shown here is derived from an EMBL/GenBank/DDBJ whole genome shotgun (WGS) entry which is preliminary data.</text>
</comment>
<organism evidence="5 6">
    <name type="scientific">Streptomyces fildesensis</name>
    <dbReference type="NCBI Taxonomy" id="375757"/>
    <lineage>
        <taxon>Bacteria</taxon>
        <taxon>Bacillati</taxon>
        <taxon>Actinomycetota</taxon>
        <taxon>Actinomycetes</taxon>
        <taxon>Kitasatosporales</taxon>
        <taxon>Streptomycetaceae</taxon>
        <taxon>Streptomyces</taxon>
    </lineage>
</organism>
<dbReference type="EMBL" id="JBITYG010000001">
    <property type="protein sequence ID" value="MFI9100008.1"/>
    <property type="molecule type" value="Genomic_DNA"/>
</dbReference>
<dbReference type="CDD" id="cd10917">
    <property type="entry name" value="CE4_NodB_like_6s_7s"/>
    <property type="match status" value="1"/>
</dbReference>
<feature type="domain" description="NodB homology" evidence="4">
    <location>
        <begin position="52"/>
        <end position="245"/>
    </location>
</feature>
<dbReference type="InterPro" id="IPR011330">
    <property type="entry name" value="Glyco_hydro/deAcase_b/a-brl"/>
</dbReference>
<sequence>MINDRNAPPGRRLLLAAGLSLLCPGAVTRADAATDTPGPVPEVERLVQGGPMALALTFDDGPSPVYTPRVLAVLRRYGVTATFFMLGANAEKYPWVVRQVVEEGHVLGNHTWSHPTLRRLPAAEVRDEIQRTNDVLARTGGGPPPALFRAPGGHFVPAALRACAEFRLRAVRWSIDTADWTNPGVDRIADAVLSRAGTGSIVLHHDGFLSRSAVPEHEGRADRSQTVAALRCYLPQLLDRGYRFTTPVRRTDPSV</sequence>
<keyword evidence="1" id="KW-0479">Metal-binding</keyword>
<evidence type="ECO:0000256" key="2">
    <source>
        <dbReference type="ARBA" id="ARBA00022801"/>
    </source>
</evidence>
<dbReference type="InterPro" id="IPR002509">
    <property type="entry name" value="NODB_dom"/>
</dbReference>
<evidence type="ECO:0000313" key="6">
    <source>
        <dbReference type="Proteomes" id="UP001614394"/>
    </source>
</evidence>
<dbReference type="RefSeq" id="WP_399644686.1">
    <property type="nucleotide sequence ID" value="NZ_JBITYG010000001.1"/>
</dbReference>
<keyword evidence="6" id="KW-1185">Reference proteome</keyword>
<evidence type="ECO:0000256" key="1">
    <source>
        <dbReference type="ARBA" id="ARBA00022723"/>
    </source>
</evidence>
<evidence type="ECO:0000259" key="4">
    <source>
        <dbReference type="PROSITE" id="PS51677"/>
    </source>
</evidence>
<dbReference type="SUPFAM" id="SSF88713">
    <property type="entry name" value="Glycoside hydrolase/deacetylase"/>
    <property type="match status" value="1"/>
</dbReference>
<feature type="signal peptide" evidence="3">
    <location>
        <begin position="1"/>
        <end position="32"/>
    </location>
</feature>
<feature type="chain" id="PRO_5046716825" evidence="3">
    <location>
        <begin position="33"/>
        <end position="255"/>
    </location>
</feature>
<dbReference type="InterPro" id="IPR050248">
    <property type="entry name" value="Polysacc_deacetylase_ArnD"/>
</dbReference>
<keyword evidence="3" id="KW-0732">Signal</keyword>
<gene>
    <name evidence="5" type="ORF">ACIGXA_05755</name>
</gene>
<dbReference type="EC" id="3.-.-.-" evidence="5"/>
<reference evidence="5 6" key="1">
    <citation type="submission" date="2024-10" db="EMBL/GenBank/DDBJ databases">
        <title>The Natural Products Discovery Center: Release of the First 8490 Sequenced Strains for Exploring Actinobacteria Biosynthetic Diversity.</title>
        <authorList>
            <person name="Kalkreuter E."/>
            <person name="Kautsar S.A."/>
            <person name="Yang D."/>
            <person name="Bader C.D."/>
            <person name="Teijaro C.N."/>
            <person name="Fluegel L."/>
            <person name="Davis C.M."/>
            <person name="Simpson J.R."/>
            <person name="Lauterbach L."/>
            <person name="Steele A.D."/>
            <person name="Gui C."/>
            <person name="Meng S."/>
            <person name="Li G."/>
            <person name="Viehrig K."/>
            <person name="Ye F."/>
            <person name="Su P."/>
            <person name="Kiefer A.F."/>
            <person name="Nichols A."/>
            <person name="Cepeda A.J."/>
            <person name="Yan W."/>
            <person name="Fan B."/>
            <person name="Jiang Y."/>
            <person name="Adhikari A."/>
            <person name="Zheng C.-J."/>
            <person name="Schuster L."/>
            <person name="Cowan T.M."/>
            <person name="Smanski M.J."/>
            <person name="Chevrette M.G."/>
            <person name="De Carvalho L.P.S."/>
            <person name="Shen B."/>
        </authorList>
    </citation>
    <scope>NUCLEOTIDE SEQUENCE [LARGE SCALE GENOMIC DNA]</scope>
    <source>
        <strain evidence="5 6">NPDC053399</strain>
    </source>
</reference>
<dbReference type="Pfam" id="PF01522">
    <property type="entry name" value="Polysacc_deac_1"/>
    <property type="match status" value="1"/>
</dbReference>
<dbReference type="PANTHER" id="PTHR10587">
    <property type="entry name" value="GLYCOSYL TRANSFERASE-RELATED"/>
    <property type="match status" value="1"/>
</dbReference>
<dbReference type="GO" id="GO:0016787">
    <property type="term" value="F:hydrolase activity"/>
    <property type="evidence" value="ECO:0007669"/>
    <property type="project" value="UniProtKB-KW"/>
</dbReference>
<dbReference type="PANTHER" id="PTHR10587:SF133">
    <property type="entry name" value="CHITIN DEACETYLASE 1-RELATED"/>
    <property type="match status" value="1"/>
</dbReference>
<proteinExistence type="predicted"/>
<dbReference type="Gene3D" id="3.20.20.370">
    <property type="entry name" value="Glycoside hydrolase/deacetylase"/>
    <property type="match status" value="1"/>
</dbReference>
<name>A0ABW8C1N4_9ACTN</name>
<evidence type="ECO:0000256" key="3">
    <source>
        <dbReference type="SAM" id="SignalP"/>
    </source>
</evidence>
<protein>
    <submittedName>
        <fullName evidence="5">Polysaccharide deacetylase family protein</fullName>
        <ecNumber evidence="5">3.-.-.-</ecNumber>
    </submittedName>
</protein>
<accession>A0ABW8C1N4</accession>